<feature type="domain" description="Polyketide synthase-like methyltransferase" evidence="4">
    <location>
        <begin position="79"/>
        <end position="277"/>
    </location>
</feature>
<organism evidence="5 6">
    <name type="scientific">Methylogaea oryzae</name>
    <dbReference type="NCBI Taxonomy" id="1295382"/>
    <lineage>
        <taxon>Bacteria</taxon>
        <taxon>Pseudomonadati</taxon>
        <taxon>Pseudomonadota</taxon>
        <taxon>Gammaproteobacteria</taxon>
        <taxon>Methylococcales</taxon>
        <taxon>Methylococcaceae</taxon>
        <taxon>Methylogaea</taxon>
    </lineage>
</organism>
<name>A0A8D5AIV1_9GAMM</name>
<dbReference type="AlphaFoldDB" id="A0A8D5AIV1"/>
<dbReference type="InterPro" id="IPR013216">
    <property type="entry name" value="Methyltransf_11"/>
</dbReference>
<keyword evidence="3" id="KW-0949">S-adenosyl-L-methionine</keyword>
<evidence type="ECO:0000256" key="2">
    <source>
        <dbReference type="ARBA" id="ARBA00022679"/>
    </source>
</evidence>
<dbReference type="InterPro" id="IPR050447">
    <property type="entry name" value="Erg6_SMT_methyltransf"/>
</dbReference>
<protein>
    <submittedName>
        <fullName evidence="5">Type 11 methyltransferase</fullName>
    </submittedName>
</protein>
<dbReference type="SUPFAM" id="SSF53335">
    <property type="entry name" value="S-adenosyl-L-methionine-dependent methyltransferases"/>
    <property type="match status" value="1"/>
</dbReference>
<gene>
    <name evidence="5" type="ORF">MoryE10_35040</name>
</gene>
<evidence type="ECO:0000259" key="4">
    <source>
        <dbReference type="SMART" id="SM00828"/>
    </source>
</evidence>
<dbReference type="PANTHER" id="PTHR44068:SF11">
    <property type="entry name" value="GERANYL DIPHOSPHATE 2-C-METHYLTRANSFERASE"/>
    <property type="match status" value="1"/>
</dbReference>
<accession>A0A8D5AIV1</accession>
<dbReference type="GO" id="GO:0032259">
    <property type="term" value="P:methylation"/>
    <property type="evidence" value="ECO:0007669"/>
    <property type="project" value="UniProtKB-KW"/>
</dbReference>
<dbReference type="EMBL" id="AP019782">
    <property type="protein sequence ID" value="BBL72898.1"/>
    <property type="molecule type" value="Genomic_DNA"/>
</dbReference>
<keyword evidence="6" id="KW-1185">Reference proteome</keyword>
<evidence type="ECO:0000313" key="5">
    <source>
        <dbReference type="EMBL" id="BBL72898.1"/>
    </source>
</evidence>
<sequence>MSRSETNTPVVLEPGKDYRSKQDIALHEDIVQYYKECYWDYRTSWLDSHNLAIHYGYWDENTKSHSQSLVDMNRLLADTAAIQPGEKVLDAGCGIGGSSIWLAENRGAQVTGITLSPEQLAMARANAKRRGVSDRVEFQLADYCATPFADASFDVVWGLESVCYALSKADFIREAFRVLKPGGRLVTADGFALRREYSEDEWRVIRICLDGWAIPNLALPEDFRAHLQEAGFADIRYRDISANTLPSARRMYVTALLTYPMQRIMAWLRLRTSAQSGNFYTALNQYRIFRDEMAGYGLFCAVKPKPAKSLFAFWR</sequence>
<keyword evidence="2" id="KW-0808">Transferase</keyword>
<evidence type="ECO:0000256" key="3">
    <source>
        <dbReference type="ARBA" id="ARBA00022691"/>
    </source>
</evidence>
<dbReference type="KEGG" id="moz:MoryE10_35040"/>
<dbReference type="Pfam" id="PF08241">
    <property type="entry name" value="Methyltransf_11"/>
    <property type="match status" value="1"/>
</dbReference>
<proteinExistence type="predicted"/>
<reference evidence="5" key="1">
    <citation type="submission" date="2019-06" db="EMBL/GenBank/DDBJ databases">
        <title>Complete genome sequence of Methylogaea oryzae strain JCM16910.</title>
        <authorList>
            <person name="Asakawa S."/>
        </authorList>
    </citation>
    <scope>NUCLEOTIDE SEQUENCE</scope>
    <source>
        <strain evidence="5">E10</strain>
    </source>
</reference>
<dbReference type="InterPro" id="IPR029063">
    <property type="entry name" value="SAM-dependent_MTases_sf"/>
</dbReference>
<evidence type="ECO:0000313" key="6">
    <source>
        <dbReference type="Proteomes" id="UP000824988"/>
    </source>
</evidence>
<evidence type="ECO:0000256" key="1">
    <source>
        <dbReference type="ARBA" id="ARBA00022603"/>
    </source>
</evidence>
<dbReference type="SMART" id="SM00828">
    <property type="entry name" value="PKS_MT"/>
    <property type="match status" value="1"/>
</dbReference>
<keyword evidence="1 5" id="KW-0489">Methyltransferase</keyword>
<dbReference type="RefSeq" id="WP_054772965.1">
    <property type="nucleotide sequence ID" value="NZ_AP019782.1"/>
</dbReference>
<dbReference type="CDD" id="cd02440">
    <property type="entry name" value="AdoMet_MTases"/>
    <property type="match status" value="1"/>
</dbReference>
<dbReference type="Gene3D" id="3.40.50.150">
    <property type="entry name" value="Vaccinia Virus protein VP39"/>
    <property type="match status" value="1"/>
</dbReference>
<dbReference type="Proteomes" id="UP000824988">
    <property type="component" value="Chromosome"/>
</dbReference>
<dbReference type="GO" id="GO:0008757">
    <property type="term" value="F:S-adenosylmethionine-dependent methyltransferase activity"/>
    <property type="evidence" value="ECO:0007669"/>
    <property type="project" value="InterPro"/>
</dbReference>
<dbReference type="PANTHER" id="PTHR44068">
    <property type="entry name" value="ZGC:194242"/>
    <property type="match status" value="1"/>
</dbReference>
<dbReference type="InterPro" id="IPR020803">
    <property type="entry name" value="MeTfrase_dom"/>
</dbReference>